<protein>
    <submittedName>
        <fullName evidence="5">Sigma-70 family RNA polymerase sigma factor</fullName>
    </submittedName>
</protein>
<comment type="caution">
    <text evidence="5">The sequence shown here is derived from an EMBL/GenBank/DDBJ whole genome shotgun (WGS) entry which is preliminary data.</text>
</comment>
<keyword evidence="3" id="KW-0804">Transcription</keyword>
<dbReference type="GO" id="GO:0003677">
    <property type="term" value="F:DNA binding"/>
    <property type="evidence" value="ECO:0007669"/>
    <property type="project" value="InterPro"/>
</dbReference>
<dbReference type="InterPro" id="IPR036388">
    <property type="entry name" value="WH-like_DNA-bd_sf"/>
</dbReference>
<dbReference type="Pfam" id="PF08281">
    <property type="entry name" value="Sigma70_r4_2"/>
    <property type="match status" value="1"/>
</dbReference>
<keyword evidence="1" id="KW-0805">Transcription regulation</keyword>
<accession>A0A9X4L3B6</accession>
<dbReference type="InterPro" id="IPR039425">
    <property type="entry name" value="RNA_pol_sigma-70-like"/>
</dbReference>
<proteinExistence type="predicted"/>
<name>A0A9X4L3B6_9BACL</name>
<evidence type="ECO:0000256" key="1">
    <source>
        <dbReference type="ARBA" id="ARBA00023015"/>
    </source>
</evidence>
<reference evidence="5" key="1">
    <citation type="submission" date="2022-10" db="EMBL/GenBank/DDBJ databases">
        <title>Comparative genomic analysis of Cohnella hashimotonis sp. nov., isolated from the International Space Station.</title>
        <authorList>
            <person name="Simpson A."/>
            <person name="Venkateswaran K."/>
        </authorList>
    </citation>
    <scope>NUCLEOTIDE SEQUENCE</scope>
    <source>
        <strain evidence="5">DSM 28161</strain>
    </source>
</reference>
<organism evidence="5 6">
    <name type="scientific">Cohnella rhizosphaerae</name>
    <dbReference type="NCBI Taxonomy" id="1457232"/>
    <lineage>
        <taxon>Bacteria</taxon>
        <taxon>Bacillati</taxon>
        <taxon>Bacillota</taxon>
        <taxon>Bacilli</taxon>
        <taxon>Bacillales</taxon>
        <taxon>Paenibacillaceae</taxon>
        <taxon>Cohnella</taxon>
    </lineage>
</organism>
<evidence type="ECO:0000256" key="2">
    <source>
        <dbReference type="ARBA" id="ARBA00023082"/>
    </source>
</evidence>
<dbReference type="InterPro" id="IPR013324">
    <property type="entry name" value="RNA_pol_sigma_r3/r4-like"/>
</dbReference>
<dbReference type="GO" id="GO:0006352">
    <property type="term" value="P:DNA-templated transcription initiation"/>
    <property type="evidence" value="ECO:0007669"/>
    <property type="project" value="InterPro"/>
</dbReference>
<sequence>MDRKEAREQYRTEQLRGEIEEAMARLSPDHRQVVLLHDAQGYRYEEIAQLLDIPIGTVKSRLNAARLALRQAMKRGEPS</sequence>
<dbReference type="CDD" id="cd06171">
    <property type="entry name" value="Sigma70_r4"/>
    <property type="match status" value="1"/>
</dbReference>
<feature type="domain" description="RNA polymerase sigma factor 70 region 4 type 2" evidence="4">
    <location>
        <begin position="17"/>
        <end position="69"/>
    </location>
</feature>
<dbReference type="RefSeq" id="WP_277536132.1">
    <property type="nucleotide sequence ID" value="NZ_JAPDIA010000008.1"/>
</dbReference>
<evidence type="ECO:0000256" key="3">
    <source>
        <dbReference type="ARBA" id="ARBA00023163"/>
    </source>
</evidence>
<keyword evidence="6" id="KW-1185">Reference proteome</keyword>
<dbReference type="InterPro" id="IPR013249">
    <property type="entry name" value="RNA_pol_sigma70_r4_t2"/>
</dbReference>
<dbReference type="PANTHER" id="PTHR43133">
    <property type="entry name" value="RNA POLYMERASE ECF-TYPE SIGMA FACTO"/>
    <property type="match status" value="1"/>
</dbReference>
<keyword evidence="2" id="KW-0731">Sigma factor</keyword>
<dbReference type="GO" id="GO:0016987">
    <property type="term" value="F:sigma factor activity"/>
    <property type="evidence" value="ECO:0007669"/>
    <property type="project" value="UniProtKB-KW"/>
</dbReference>
<dbReference type="NCBIfam" id="TIGR02937">
    <property type="entry name" value="sigma70-ECF"/>
    <property type="match status" value="1"/>
</dbReference>
<evidence type="ECO:0000259" key="4">
    <source>
        <dbReference type="Pfam" id="PF08281"/>
    </source>
</evidence>
<dbReference type="InterPro" id="IPR014284">
    <property type="entry name" value="RNA_pol_sigma-70_dom"/>
</dbReference>
<evidence type="ECO:0000313" key="5">
    <source>
        <dbReference type="EMBL" id="MDG0812692.1"/>
    </source>
</evidence>
<dbReference type="Proteomes" id="UP001153404">
    <property type="component" value="Unassembled WGS sequence"/>
</dbReference>
<dbReference type="EMBL" id="JAPDIA010000008">
    <property type="protein sequence ID" value="MDG0812692.1"/>
    <property type="molecule type" value="Genomic_DNA"/>
</dbReference>
<dbReference type="PANTHER" id="PTHR43133:SF46">
    <property type="entry name" value="RNA POLYMERASE SIGMA-70 FACTOR ECF SUBFAMILY"/>
    <property type="match status" value="1"/>
</dbReference>
<evidence type="ECO:0000313" key="6">
    <source>
        <dbReference type="Proteomes" id="UP001153404"/>
    </source>
</evidence>
<gene>
    <name evidence="5" type="ORF">OMP40_27735</name>
</gene>
<dbReference type="AlphaFoldDB" id="A0A9X4L3B6"/>
<dbReference type="Gene3D" id="1.10.10.10">
    <property type="entry name" value="Winged helix-like DNA-binding domain superfamily/Winged helix DNA-binding domain"/>
    <property type="match status" value="1"/>
</dbReference>
<dbReference type="SUPFAM" id="SSF88659">
    <property type="entry name" value="Sigma3 and sigma4 domains of RNA polymerase sigma factors"/>
    <property type="match status" value="1"/>
</dbReference>